<dbReference type="GO" id="GO:0000155">
    <property type="term" value="F:phosphorelay sensor kinase activity"/>
    <property type="evidence" value="ECO:0007669"/>
    <property type="project" value="InterPro"/>
</dbReference>
<evidence type="ECO:0000256" key="6">
    <source>
        <dbReference type="ARBA" id="ARBA00022692"/>
    </source>
</evidence>
<feature type="transmembrane region" description="Helical" evidence="11">
    <location>
        <begin position="165"/>
        <end position="188"/>
    </location>
</feature>
<dbReference type="InterPro" id="IPR003594">
    <property type="entry name" value="HATPase_dom"/>
</dbReference>
<dbReference type="InterPro" id="IPR050428">
    <property type="entry name" value="TCS_sensor_his_kinase"/>
</dbReference>
<dbReference type="SMART" id="SM00387">
    <property type="entry name" value="HATPase_c"/>
    <property type="match status" value="1"/>
</dbReference>
<evidence type="ECO:0000256" key="9">
    <source>
        <dbReference type="ARBA" id="ARBA00023012"/>
    </source>
</evidence>
<dbReference type="Proteomes" id="UP000249393">
    <property type="component" value="Unassembled WGS sequence"/>
</dbReference>
<gene>
    <name evidence="14" type="ORF">DI526_14060</name>
</gene>
<evidence type="ECO:0000313" key="15">
    <source>
        <dbReference type="Proteomes" id="UP000249393"/>
    </source>
</evidence>
<dbReference type="Gene3D" id="3.30.565.10">
    <property type="entry name" value="Histidine kinase-like ATPase, C-terminal domain"/>
    <property type="match status" value="1"/>
</dbReference>
<feature type="domain" description="HAMP" evidence="13">
    <location>
        <begin position="187"/>
        <end position="238"/>
    </location>
</feature>
<keyword evidence="4" id="KW-0597">Phosphoprotein</keyword>
<dbReference type="EMBL" id="QFQZ01000045">
    <property type="protein sequence ID" value="PZR33216.1"/>
    <property type="molecule type" value="Genomic_DNA"/>
</dbReference>
<dbReference type="RefSeq" id="WP_304279130.1">
    <property type="nucleotide sequence ID" value="NZ_QFQZ01000045.1"/>
</dbReference>
<comment type="catalytic activity">
    <reaction evidence="1">
        <text>ATP + protein L-histidine = ADP + protein N-phospho-L-histidine.</text>
        <dbReference type="EC" id="2.7.13.3"/>
    </reaction>
</comment>
<accession>A0A2W5V939</accession>
<dbReference type="EC" id="2.7.13.3" evidence="3"/>
<evidence type="ECO:0000259" key="12">
    <source>
        <dbReference type="PROSITE" id="PS50109"/>
    </source>
</evidence>
<feature type="transmembrane region" description="Helical" evidence="11">
    <location>
        <begin position="12"/>
        <end position="31"/>
    </location>
</feature>
<comment type="caution">
    <text evidence="14">The sequence shown here is derived from an EMBL/GenBank/DDBJ whole genome shotgun (WGS) entry which is preliminary data.</text>
</comment>
<dbReference type="PRINTS" id="PR00344">
    <property type="entry name" value="BCTRLSENSOR"/>
</dbReference>
<name>A0A2W5V939_9CAUL</name>
<evidence type="ECO:0000256" key="2">
    <source>
        <dbReference type="ARBA" id="ARBA00004370"/>
    </source>
</evidence>
<dbReference type="Pfam" id="PF02518">
    <property type="entry name" value="HATPase_c"/>
    <property type="match status" value="1"/>
</dbReference>
<evidence type="ECO:0000259" key="13">
    <source>
        <dbReference type="PROSITE" id="PS50885"/>
    </source>
</evidence>
<keyword evidence="10 11" id="KW-0472">Membrane</keyword>
<dbReference type="PROSITE" id="PS50885">
    <property type="entry name" value="HAMP"/>
    <property type="match status" value="1"/>
</dbReference>
<dbReference type="InterPro" id="IPR003660">
    <property type="entry name" value="HAMP_dom"/>
</dbReference>
<dbReference type="InterPro" id="IPR036890">
    <property type="entry name" value="HATPase_C_sf"/>
</dbReference>
<keyword evidence="9" id="KW-0902">Two-component regulatory system</keyword>
<keyword evidence="5" id="KW-0808">Transferase</keyword>
<protein>
    <recommendedName>
        <fullName evidence="3">histidine kinase</fullName>
        <ecNumber evidence="3">2.7.13.3</ecNumber>
    </recommendedName>
</protein>
<evidence type="ECO:0000256" key="5">
    <source>
        <dbReference type="ARBA" id="ARBA00022679"/>
    </source>
</evidence>
<evidence type="ECO:0000313" key="14">
    <source>
        <dbReference type="EMBL" id="PZR33216.1"/>
    </source>
</evidence>
<keyword evidence="7" id="KW-0418">Kinase</keyword>
<evidence type="ECO:0000256" key="10">
    <source>
        <dbReference type="ARBA" id="ARBA00023136"/>
    </source>
</evidence>
<evidence type="ECO:0000256" key="7">
    <source>
        <dbReference type="ARBA" id="ARBA00022777"/>
    </source>
</evidence>
<reference evidence="14 15" key="1">
    <citation type="submission" date="2017-08" db="EMBL/GenBank/DDBJ databases">
        <title>Infants hospitalized years apart are colonized by the same room-sourced microbial strains.</title>
        <authorList>
            <person name="Brooks B."/>
            <person name="Olm M.R."/>
            <person name="Firek B.A."/>
            <person name="Baker R."/>
            <person name="Thomas B.C."/>
            <person name="Morowitz M.J."/>
            <person name="Banfield J.F."/>
        </authorList>
    </citation>
    <scope>NUCLEOTIDE SEQUENCE [LARGE SCALE GENOMIC DNA]</scope>
    <source>
        <strain evidence="14">S2_003_000_R2_4</strain>
    </source>
</reference>
<evidence type="ECO:0000256" key="3">
    <source>
        <dbReference type="ARBA" id="ARBA00012438"/>
    </source>
</evidence>
<keyword evidence="6 11" id="KW-0812">Transmembrane</keyword>
<comment type="subcellular location">
    <subcellularLocation>
        <location evidence="2">Membrane</location>
    </subcellularLocation>
</comment>
<dbReference type="InterPro" id="IPR036097">
    <property type="entry name" value="HisK_dim/P_sf"/>
</dbReference>
<dbReference type="SUPFAM" id="SSF55874">
    <property type="entry name" value="ATPase domain of HSP90 chaperone/DNA topoisomerase II/histidine kinase"/>
    <property type="match status" value="1"/>
</dbReference>
<organism evidence="14 15">
    <name type="scientific">Caulobacter segnis</name>
    <dbReference type="NCBI Taxonomy" id="88688"/>
    <lineage>
        <taxon>Bacteria</taxon>
        <taxon>Pseudomonadati</taxon>
        <taxon>Pseudomonadota</taxon>
        <taxon>Alphaproteobacteria</taxon>
        <taxon>Caulobacterales</taxon>
        <taxon>Caulobacteraceae</taxon>
        <taxon>Caulobacter</taxon>
    </lineage>
</organism>
<dbReference type="GO" id="GO:0005886">
    <property type="term" value="C:plasma membrane"/>
    <property type="evidence" value="ECO:0007669"/>
    <property type="project" value="TreeGrafter"/>
</dbReference>
<evidence type="ECO:0000256" key="11">
    <source>
        <dbReference type="SAM" id="Phobius"/>
    </source>
</evidence>
<keyword evidence="8 11" id="KW-1133">Transmembrane helix</keyword>
<evidence type="ECO:0000256" key="8">
    <source>
        <dbReference type="ARBA" id="ARBA00022989"/>
    </source>
</evidence>
<dbReference type="PANTHER" id="PTHR45436:SF5">
    <property type="entry name" value="SENSOR HISTIDINE KINASE TRCS"/>
    <property type="match status" value="1"/>
</dbReference>
<dbReference type="PROSITE" id="PS50109">
    <property type="entry name" value="HIS_KIN"/>
    <property type="match status" value="1"/>
</dbReference>
<dbReference type="AlphaFoldDB" id="A0A2W5V939"/>
<dbReference type="InterPro" id="IPR004358">
    <property type="entry name" value="Sig_transdc_His_kin-like_C"/>
</dbReference>
<dbReference type="SUPFAM" id="SSF47384">
    <property type="entry name" value="Homodimeric domain of signal transducing histidine kinase"/>
    <property type="match status" value="1"/>
</dbReference>
<proteinExistence type="predicted"/>
<evidence type="ECO:0000256" key="1">
    <source>
        <dbReference type="ARBA" id="ARBA00000085"/>
    </source>
</evidence>
<feature type="domain" description="Histidine kinase" evidence="12">
    <location>
        <begin position="246"/>
        <end position="450"/>
    </location>
</feature>
<evidence type="ECO:0000256" key="4">
    <source>
        <dbReference type="ARBA" id="ARBA00022553"/>
    </source>
</evidence>
<sequence>MRQLWTSFRTRLIVGAVIWIIAGLAVSGFLLSELFKAHVTQQFDDELHGHAAELAALIELTPDGKLVLHRRLSDPRFLPKDSGFYWRVEARSGQSITSPSLAGRDLPLPGPFPPSGAERHVFVDGPSGQLRLVERSVATPNGPPLRLGIGVDQRLLDEVLGRFNWTLFLSLTIVASGLIAAAMLQVWFGLRPLTRMRHALSAVRMGRASRLPEDLPSEVRPLAIDLNALLEGNQEMLRRARTQAGNLAHALKTPLAILTDEAERMRASGQVEAADVITLQCERMRRQIDYQIARARAAALKRAPGVAADVRATLDPIVAALSRLYARRDVSFAVTYEADPIVAVDGQDLSEILGNVLDNAGKWASSRTEVVVRRRGDVAEIVVDDDGPGLPPESYEHVFGLGERLDERTPGHGLGLSIVRDLVGLYEGRVMLDAAALGGLRVILIFPAATA</sequence>
<dbReference type="Gene3D" id="1.10.287.130">
    <property type="match status" value="1"/>
</dbReference>
<dbReference type="InterPro" id="IPR005467">
    <property type="entry name" value="His_kinase_dom"/>
</dbReference>
<dbReference type="PANTHER" id="PTHR45436">
    <property type="entry name" value="SENSOR HISTIDINE KINASE YKOH"/>
    <property type="match status" value="1"/>
</dbReference>